<feature type="transmembrane region" description="Helical" evidence="7">
    <location>
        <begin position="189"/>
        <end position="207"/>
    </location>
</feature>
<organism evidence="9 10">
    <name type="scientific">Aspergillus avenaceus</name>
    <dbReference type="NCBI Taxonomy" id="36643"/>
    <lineage>
        <taxon>Eukaryota</taxon>
        <taxon>Fungi</taxon>
        <taxon>Dikarya</taxon>
        <taxon>Ascomycota</taxon>
        <taxon>Pezizomycotina</taxon>
        <taxon>Eurotiomycetes</taxon>
        <taxon>Eurotiomycetidae</taxon>
        <taxon>Eurotiales</taxon>
        <taxon>Aspergillaceae</taxon>
        <taxon>Aspergillus</taxon>
        <taxon>Aspergillus subgen. Circumdati</taxon>
    </lineage>
</organism>
<dbReference type="AlphaFoldDB" id="A0A5N6U8S1"/>
<sequence length="554" mass="60602">MLSNGLNDLEKKLDQDLGKVESCVTGQQYQVDERAGTKRNIKSRHAQMMAIGGAIGTGFFVGAGQALAIGGPGFLFLAYCLMSLLVYGVFTAVIEMSTYLPTTGSSVAYYCSRYVSPSLGFALGWLYVYSFGIIVAYEITAASIVINYWPNNVHIAVWVTILLVVIVGLNLCPVGVYAETEFWFAGIKVIMIIGMIIVCFVIMLGGGPSHDRLGFRYWNDPGATNTYIAHGSGGRFTAFLYVWVWSGFSFFFGPELMVFAGGEMRNPRKNLPIASRRYFGRLVVFYVLGTLSMGVTCPSNAQGLTSSSGDANASPWVIALRNAGITVLPSIINACVLTSAWSAGNAYLYMSSRALYSLAVVGSAPKIFTRCNSYGLPVYAVLATSCFTFLAYLNAGSQAGTVFNWFVSLTNTSGYTSWIMCCVIFLRFRKACKVQSISTPYQSTVQPYAAWICLVLLTVLLLCNGFTVFYPGRFTASGFLTNYLGIPLFLAIYFGHKLTVGRKDPMWYPTETVDLISGVSEVNADAVMWESMEAAKVRKGPSNIIWRKFALIWS</sequence>
<feature type="transmembrane region" description="Helical" evidence="7">
    <location>
        <begin position="476"/>
        <end position="496"/>
    </location>
</feature>
<dbReference type="PANTHER" id="PTHR43341">
    <property type="entry name" value="AMINO ACID PERMEASE"/>
    <property type="match status" value="1"/>
</dbReference>
<feature type="transmembrane region" description="Helical" evidence="7">
    <location>
        <begin position="74"/>
        <end position="94"/>
    </location>
</feature>
<name>A0A5N6U8S1_ASPAV</name>
<dbReference type="FunFam" id="1.20.1740.10:FF:000006">
    <property type="entry name" value="General amino acid permease"/>
    <property type="match status" value="1"/>
</dbReference>
<evidence type="ECO:0000256" key="5">
    <source>
        <dbReference type="ARBA" id="ARBA00022989"/>
    </source>
</evidence>
<evidence type="ECO:0000256" key="2">
    <source>
        <dbReference type="ARBA" id="ARBA00022448"/>
    </source>
</evidence>
<accession>A0A5N6U8S1</accession>
<feature type="domain" description="Amino acid permease/ SLC12A" evidence="8">
    <location>
        <begin position="45"/>
        <end position="505"/>
    </location>
</feature>
<feature type="transmembrane region" description="Helical" evidence="7">
    <location>
        <begin position="448"/>
        <end position="470"/>
    </location>
</feature>
<proteinExistence type="predicted"/>
<dbReference type="Gene3D" id="1.20.1740.10">
    <property type="entry name" value="Amino acid/polyamine transporter I"/>
    <property type="match status" value="1"/>
</dbReference>
<feature type="transmembrane region" description="Helical" evidence="7">
    <location>
        <begin position="376"/>
        <end position="393"/>
    </location>
</feature>
<dbReference type="InterPro" id="IPR004841">
    <property type="entry name" value="AA-permease/SLC12A_dom"/>
</dbReference>
<dbReference type="Proteomes" id="UP000325780">
    <property type="component" value="Unassembled WGS sequence"/>
</dbReference>
<feature type="transmembrane region" description="Helical" evidence="7">
    <location>
        <begin position="155"/>
        <end position="177"/>
    </location>
</feature>
<feature type="transmembrane region" description="Helical" evidence="7">
    <location>
        <begin position="240"/>
        <end position="261"/>
    </location>
</feature>
<evidence type="ECO:0000313" key="10">
    <source>
        <dbReference type="Proteomes" id="UP000325780"/>
    </source>
</evidence>
<evidence type="ECO:0000259" key="8">
    <source>
        <dbReference type="Pfam" id="PF00324"/>
    </source>
</evidence>
<feature type="transmembrane region" description="Helical" evidence="7">
    <location>
        <begin position="126"/>
        <end position="149"/>
    </location>
</feature>
<dbReference type="GO" id="GO:0015171">
    <property type="term" value="F:amino acid transmembrane transporter activity"/>
    <property type="evidence" value="ECO:0007669"/>
    <property type="project" value="TreeGrafter"/>
</dbReference>
<dbReference type="PANTHER" id="PTHR43341:SF38">
    <property type="entry name" value="PROLINE TRANSPORTER (EUROFUNG)"/>
    <property type="match status" value="1"/>
</dbReference>
<keyword evidence="6 7" id="KW-0472">Membrane</keyword>
<evidence type="ECO:0000256" key="6">
    <source>
        <dbReference type="ARBA" id="ARBA00023136"/>
    </source>
</evidence>
<evidence type="ECO:0000256" key="1">
    <source>
        <dbReference type="ARBA" id="ARBA00004141"/>
    </source>
</evidence>
<feature type="transmembrane region" description="Helical" evidence="7">
    <location>
        <begin position="405"/>
        <end position="428"/>
    </location>
</feature>
<keyword evidence="5 7" id="KW-1133">Transmembrane helix</keyword>
<feature type="transmembrane region" description="Helical" evidence="7">
    <location>
        <begin position="48"/>
        <end position="68"/>
    </location>
</feature>
<keyword evidence="3 7" id="KW-0812">Transmembrane</keyword>
<keyword evidence="10" id="KW-1185">Reference proteome</keyword>
<reference evidence="9 10" key="1">
    <citation type="submission" date="2019-04" db="EMBL/GenBank/DDBJ databases">
        <title>Friends and foes A comparative genomics study of 23 Aspergillus species from section Flavi.</title>
        <authorList>
            <consortium name="DOE Joint Genome Institute"/>
            <person name="Kjaerbolling I."/>
            <person name="Vesth T."/>
            <person name="Frisvad J.C."/>
            <person name="Nybo J.L."/>
            <person name="Theobald S."/>
            <person name="Kildgaard S."/>
            <person name="Isbrandt T."/>
            <person name="Kuo A."/>
            <person name="Sato A."/>
            <person name="Lyhne E.K."/>
            <person name="Kogle M.E."/>
            <person name="Wiebenga A."/>
            <person name="Kun R.S."/>
            <person name="Lubbers R.J."/>
            <person name="Makela M.R."/>
            <person name="Barry K."/>
            <person name="Chovatia M."/>
            <person name="Clum A."/>
            <person name="Daum C."/>
            <person name="Haridas S."/>
            <person name="He G."/>
            <person name="LaButti K."/>
            <person name="Lipzen A."/>
            <person name="Mondo S."/>
            <person name="Riley R."/>
            <person name="Salamov A."/>
            <person name="Simmons B.A."/>
            <person name="Magnuson J.K."/>
            <person name="Henrissat B."/>
            <person name="Mortensen U.H."/>
            <person name="Larsen T.O."/>
            <person name="Devries R.P."/>
            <person name="Grigoriev I.V."/>
            <person name="Machida M."/>
            <person name="Baker S.E."/>
            <person name="Andersen M.R."/>
        </authorList>
    </citation>
    <scope>NUCLEOTIDE SEQUENCE [LARGE SCALE GENOMIC DNA]</scope>
    <source>
        <strain evidence="9 10">IBT 18842</strain>
    </source>
</reference>
<protein>
    <submittedName>
        <fullName evidence="9">Amino acid permease/ SLC12A domain-containing protein</fullName>
    </submittedName>
</protein>
<evidence type="ECO:0000256" key="3">
    <source>
        <dbReference type="ARBA" id="ARBA00022692"/>
    </source>
</evidence>
<dbReference type="Pfam" id="PF00324">
    <property type="entry name" value="AA_permease"/>
    <property type="match status" value="1"/>
</dbReference>
<dbReference type="OrthoDB" id="3900342at2759"/>
<dbReference type="PIRSF" id="PIRSF006060">
    <property type="entry name" value="AA_transporter"/>
    <property type="match status" value="1"/>
</dbReference>
<dbReference type="GO" id="GO:0016020">
    <property type="term" value="C:membrane"/>
    <property type="evidence" value="ECO:0007669"/>
    <property type="project" value="UniProtKB-SubCell"/>
</dbReference>
<evidence type="ECO:0000313" key="9">
    <source>
        <dbReference type="EMBL" id="KAE8155023.1"/>
    </source>
</evidence>
<gene>
    <name evidence="9" type="ORF">BDV25DRAFT_126186</name>
</gene>
<keyword evidence="4" id="KW-0029">Amino-acid transport</keyword>
<keyword evidence="2" id="KW-0813">Transport</keyword>
<evidence type="ECO:0000256" key="4">
    <source>
        <dbReference type="ARBA" id="ARBA00022970"/>
    </source>
</evidence>
<comment type="subcellular location">
    <subcellularLocation>
        <location evidence="1">Membrane</location>
        <topology evidence="1">Multi-pass membrane protein</topology>
    </subcellularLocation>
</comment>
<evidence type="ECO:0000256" key="7">
    <source>
        <dbReference type="SAM" id="Phobius"/>
    </source>
</evidence>
<dbReference type="InterPro" id="IPR050524">
    <property type="entry name" value="APC_YAT"/>
</dbReference>
<dbReference type="EMBL" id="ML742025">
    <property type="protein sequence ID" value="KAE8155023.1"/>
    <property type="molecule type" value="Genomic_DNA"/>
</dbReference>
<feature type="transmembrane region" description="Helical" evidence="7">
    <location>
        <begin position="282"/>
        <end position="301"/>
    </location>
</feature>